<evidence type="ECO:0000256" key="7">
    <source>
        <dbReference type="ARBA" id="ARBA00023308"/>
    </source>
</evidence>
<comment type="similarity">
    <text evidence="1">Belongs to the FGGY kinase family.</text>
</comment>
<evidence type="ECO:0000256" key="5">
    <source>
        <dbReference type="ARBA" id="ARBA00022840"/>
    </source>
</evidence>
<reference evidence="10 11" key="1">
    <citation type="submission" date="2016-11" db="EMBL/GenBank/DDBJ databases">
        <title>Paenibacillus species isolates.</title>
        <authorList>
            <person name="Beno S.M."/>
        </authorList>
    </citation>
    <scope>NUCLEOTIDE SEQUENCE [LARGE SCALE GENOMIC DNA]</scope>
    <source>
        <strain evidence="10 11">FSL R5-0378</strain>
    </source>
</reference>
<evidence type="ECO:0000256" key="3">
    <source>
        <dbReference type="ARBA" id="ARBA00022741"/>
    </source>
</evidence>
<dbReference type="CDD" id="cd07771">
    <property type="entry name" value="ASKHA_NBD_FGGY_RhaB-like"/>
    <property type="match status" value="1"/>
</dbReference>
<keyword evidence="6" id="KW-1015">Disulfide bond</keyword>
<evidence type="ECO:0000256" key="6">
    <source>
        <dbReference type="ARBA" id="ARBA00023157"/>
    </source>
</evidence>
<evidence type="ECO:0000313" key="11">
    <source>
        <dbReference type="Proteomes" id="UP000187172"/>
    </source>
</evidence>
<proteinExistence type="inferred from homology"/>
<evidence type="ECO:0000259" key="8">
    <source>
        <dbReference type="Pfam" id="PF00370"/>
    </source>
</evidence>
<dbReference type="Gene3D" id="3.30.420.40">
    <property type="match status" value="2"/>
</dbReference>
<keyword evidence="4 10" id="KW-0418">Kinase</keyword>
<dbReference type="GO" id="GO:0005524">
    <property type="term" value="F:ATP binding"/>
    <property type="evidence" value="ECO:0007669"/>
    <property type="project" value="UniProtKB-KW"/>
</dbReference>
<dbReference type="GO" id="GO:0004370">
    <property type="term" value="F:glycerol kinase activity"/>
    <property type="evidence" value="ECO:0007669"/>
    <property type="project" value="TreeGrafter"/>
</dbReference>
<dbReference type="EMBL" id="MRTP01000001">
    <property type="protein sequence ID" value="OMF58283.1"/>
    <property type="molecule type" value="Genomic_DNA"/>
</dbReference>
<accession>A0A1R1F2F1</accession>
<dbReference type="Pfam" id="PF02782">
    <property type="entry name" value="FGGY_C"/>
    <property type="match status" value="1"/>
</dbReference>
<dbReference type="GO" id="GO:0008993">
    <property type="term" value="F:rhamnulokinase activity"/>
    <property type="evidence" value="ECO:0007669"/>
    <property type="project" value="InterPro"/>
</dbReference>
<dbReference type="GO" id="GO:0019301">
    <property type="term" value="P:rhamnose catabolic process"/>
    <property type="evidence" value="ECO:0007669"/>
    <property type="project" value="InterPro"/>
</dbReference>
<dbReference type="PANTHER" id="PTHR10196">
    <property type="entry name" value="SUGAR KINASE"/>
    <property type="match status" value="1"/>
</dbReference>
<dbReference type="InterPro" id="IPR043129">
    <property type="entry name" value="ATPase_NBD"/>
</dbReference>
<dbReference type="RefSeq" id="WP_076167693.1">
    <property type="nucleotide sequence ID" value="NZ_MRTP01000001.1"/>
</dbReference>
<keyword evidence="2" id="KW-0808">Transferase</keyword>
<dbReference type="GO" id="GO:0006071">
    <property type="term" value="P:glycerol metabolic process"/>
    <property type="evidence" value="ECO:0007669"/>
    <property type="project" value="TreeGrafter"/>
</dbReference>
<gene>
    <name evidence="10" type="ORF">BK138_07010</name>
</gene>
<feature type="domain" description="Carbohydrate kinase FGGY C-terminal" evidence="9">
    <location>
        <begin position="260"/>
        <end position="450"/>
    </location>
</feature>
<protein>
    <submittedName>
        <fullName evidence="10">Rhamnulokinase</fullName>
    </submittedName>
</protein>
<keyword evidence="3" id="KW-0547">Nucleotide-binding</keyword>
<dbReference type="InterPro" id="IPR013449">
    <property type="entry name" value="Rhamnulokinase"/>
</dbReference>
<keyword evidence="5" id="KW-0067">ATP-binding</keyword>
<feature type="domain" description="Carbohydrate kinase FGGY N-terminal" evidence="8">
    <location>
        <begin position="8"/>
        <end position="248"/>
    </location>
</feature>
<dbReference type="Proteomes" id="UP000187172">
    <property type="component" value="Unassembled WGS sequence"/>
</dbReference>
<evidence type="ECO:0000256" key="4">
    <source>
        <dbReference type="ARBA" id="ARBA00022777"/>
    </source>
</evidence>
<evidence type="ECO:0000256" key="1">
    <source>
        <dbReference type="ARBA" id="ARBA00009156"/>
    </source>
</evidence>
<dbReference type="InterPro" id="IPR018484">
    <property type="entry name" value="FGGY_N"/>
</dbReference>
<sequence length="498" mass="54970">MGSQSLHMLAVDFGASSGRAVTGAFNGRTLTVNEVHRFSNEPVRLGEHFHWDFLRLFHELKQGIHASRRMAGGAPVSVAVDTWGVDYGLVDAKGRLAGNPYHYRDLRTEQVMPEVFSAIPEKELFRMTGIRSSSINTIYQLYAEEKVRSGYGADGLKMLMMPDLFHYYLSGVMANEYTIASTSGLLDPRSRTWHSGILNTLSIPESLFSEIVMPGTMLGQLRQDIREELQVPDMAVIAAAGHDTAAAVASVPAGAAPYAFISSGTWSLMGIELDQPALSDYSRDSLFSNEGGAGGKIRLLKNIMGLWLLQECRRTWALEGTPLTYDELTELALSAPENGSYIDAADAVFLPPGGMPQRIREYCRDSGQKVPESRAAIVRCIVESLALQYRQTLDEIEKLAGERMEHIHIVGGGIQNRLLCQLTANVTGRPVIAGPVEATAIGNLMMQALAHGEVKDLAEIRQVVLESFPPETYLPEDAAMWEERYQQYVKLFKRQETV</sequence>
<comment type="caution">
    <text evidence="10">The sequence shown here is derived from an EMBL/GenBank/DDBJ whole genome shotgun (WGS) entry which is preliminary data.</text>
</comment>
<dbReference type="AlphaFoldDB" id="A0A1R1F2F1"/>
<organism evidence="10 11">
    <name type="scientific">Paenibacillus rhizosphaerae</name>
    <dbReference type="NCBI Taxonomy" id="297318"/>
    <lineage>
        <taxon>Bacteria</taxon>
        <taxon>Bacillati</taxon>
        <taxon>Bacillota</taxon>
        <taxon>Bacilli</taxon>
        <taxon>Bacillales</taxon>
        <taxon>Paenibacillaceae</taxon>
        <taxon>Paenibacillus</taxon>
    </lineage>
</organism>
<dbReference type="SUPFAM" id="SSF53067">
    <property type="entry name" value="Actin-like ATPase domain"/>
    <property type="match status" value="2"/>
</dbReference>
<keyword evidence="7" id="KW-0684">Rhamnose metabolism</keyword>
<dbReference type="STRING" id="297318.BK138_07010"/>
<dbReference type="Pfam" id="PF00370">
    <property type="entry name" value="FGGY_N"/>
    <property type="match status" value="1"/>
</dbReference>
<evidence type="ECO:0000313" key="10">
    <source>
        <dbReference type="EMBL" id="OMF58283.1"/>
    </source>
</evidence>
<evidence type="ECO:0000259" key="9">
    <source>
        <dbReference type="Pfam" id="PF02782"/>
    </source>
</evidence>
<evidence type="ECO:0000256" key="2">
    <source>
        <dbReference type="ARBA" id="ARBA00022679"/>
    </source>
</evidence>
<keyword evidence="11" id="KW-1185">Reference proteome</keyword>
<dbReference type="InterPro" id="IPR018485">
    <property type="entry name" value="FGGY_C"/>
</dbReference>
<dbReference type="GO" id="GO:0005829">
    <property type="term" value="C:cytosol"/>
    <property type="evidence" value="ECO:0007669"/>
    <property type="project" value="TreeGrafter"/>
</dbReference>
<name>A0A1R1F2F1_9BACL</name>
<dbReference type="PANTHER" id="PTHR10196:SF93">
    <property type="entry name" value="L-RHAMNULOKINASE"/>
    <property type="match status" value="1"/>
</dbReference>